<dbReference type="InterPro" id="IPR012337">
    <property type="entry name" value="RNaseH-like_sf"/>
</dbReference>
<dbReference type="GeneID" id="124293378"/>
<evidence type="ECO:0000313" key="3">
    <source>
        <dbReference type="RefSeq" id="XP_046590098.1"/>
    </source>
</evidence>
<evidence type="ECO:0000259" key="1">
    <source>
        <dbReference type="Pfam" id="PF05699"/>
    </source>
</evidence>
<sequence>MIGRVIEQRDAITSVLLDKEMTTAVSMKKLLLSNDDWDYIADVKKILEPFDVATRIMSSESQSTIAMVRPTAHSIVKKFLQPKDDDSEEIHLLKDILEDELRTRFLKTTSVAVCGLACYLDPRYKDLRDESQPCRQKDKDALLEIISVENTHHEFQTSAKDQREKDLEYLFDPERGLSGDLERTLSFGNKTAIGKEIDKYDRELTIPKGDNPLLWWNSKRHKYPILATYARRYLVIPSSSTPSERVFSTAGNVISTKRSCLLPDNANLFIFLYQNREMIEETD</sequence>
<dbReference type="SUPFAM" id="SSF53098">
    <property type="entry name" value="Ribonuclease H-like"/>
    <property type="match status" value="1"/>
</dbReference>
<name>A0ABM3FQ08_NEOLC</name>
<dbReference type="InterPro" id="IPR052035">
    <property type="entry name" value="ZnF_BED_domain_contain"/>
</dbReference>
<dbReference type="RefSeq" id="XP_046590098.1">
    <property type="nucleotide sequence ID" value="XM_046734142.1"/>
</dbReference>
<reference evidence="3" key="1">
    <citation type="submission" date="2025-08" db="UniProtKB">
        <authorList>
            <consortium name="RefSeq"/>
        </authorList>
    </citation>
    <scope>IDENTIFICATION</scope>
    <source>
        <tissue evidence="3">Thorax and Abdomen</tissue>
    </source>
</reference>
<gene>
    <name evidence="3" type="primary">LOC124293378</name>
</gene>
<dbReference type="InterPro" id="IPR008906">
    <property type="entry name" value="HATC_C_dom"/>
</dbReference>
<accession>A0ABM3FQ08</accession>
<evidence type="ECO:0000313" key="2">
    <source>
        <dbReference type="Proteomes" id="UP000829291"/>
    </source>
</evidence>
<dbReference type="Proteomes" id="UP000829291">
    <property type="component" value="Chromosome 3"/>
</dbReference>
<dbReference type="PANTHER" id="PTHR46481:SF9">
    <property type="entry name" value="ZINC FINGER BED DOMAIN-CONTAINING PROTEIN 1-LIKE"/>
    <property type="match status" value="1"/>
</dbReference>
<protein>
    <submittedName>
        <fullName evidence="3">E3 SUMO-protein ligase ZBED1-like</fullName>
    </submittedName>
</protein>
<keyword evidence="2" id="KW-1185">Reference proteome</keyword>
<dbReference type="Pfam" id="PF05699">
    <property type="entry name" value="Dimer_Tnp_hAT"/>
    <property type="match status" value="1"/>
</dbReference>
<feature type="domain" description="HAT C-terminal dimerisation" evidence="1">
    <location>
        <begin position="197"/>
        <end position="275"/>
    </location>
</feature>
<proteinExistence type="predicted"/>
<organism evidence="2 3">
    <name type="scientific">Neodiprion lecontei</name>
    <name type="common">Redheaded pine sawfly</name>
    <dbReference type="NCBI Taxonomy" id="441921"/>
    <lineage>
        <taxon>Eukaryota</taxon>
        <taxon>Metazoa</taxon>
        <taxon>Ecdysozoa</taxon>
        <taxon>Arthropoda</taxon>
        <taxon>Hexapoda</taxon>
        <taxon>Insecta</taxon>
        <taxon>Pterygota</taxon>
        <taxon>Neoptera</taxon>
        <taxon>Endopterygota</taxon>
        <taxon>Hymenoptera</taxon>
        <taxon>Tenthredinoidea</taxon>
        <taxon>Diprionidae</taxon>
        <taxon>Diprioninae</taxon>
        <taxon>Neodiprion</taxon>
    </lineage>
</organism>
<dbReference type="PANTHER" id="PTHR46481">
    <property type="entry name" value="ZINC FINGER BED DOMAIN-CONTAINING PROTEIN 4"/>
    <property type="match status" value="1"/>
</dbReference>